<keyword evidence="2" id="KW-1185">Reference proteome</keyword>
<dbReference type="EMBL" id="JARBJD010000483">
    <property type="protein sequence ID" value="KAK2941619.1"/>
    <property type="molecule type" value="Genomic_DNA"/>
</dbReference>
<name>A0ABQ9WR97_9EUKA</name>
<organism evidence="1 2">
    <name type="scientific">Blattamonas nauphoetae</name>
    <dbReference type="NCBI Taxonomy" id="2049346"/>
    <lineage>
        <taxon>Eukaryota</taxon>
        <taxon>Metamonada</taxon>
        <taxon>Preaxostyla</taxon>
        <taxon>Oxymonadida</taxon>
        <taxon>Blattamonas</taxon>
    </lineage>
</organism>
<accession>A0ABQ9WR97</accession>
<evidence type="ECO:0000313" key="1">
    <source>
        <dbReference type="EMBL" id="KAK2941619.1"/>
    </source>
</evidence>
<sequence>MTAYTAFTSFVSFDSEQYSPSHGDVTSQISLPSSLVPDFEMASFRSLGTQLAQVLFLQMTKASQALVHSEVTQAMFPICVESELVMTEGGTRSIVLWFDFSFTKLNEGWNDRNTHSFDNM</sequence>
<dbReference type="Proteomes" id="UP001281761">
    <property type="component" value="Unassembled WGS sequence"/>
</dbReference>
<protein>
    <submittedName>
        <fullName evidence="1">Uncharacterized protein</fullName>
    </submittedName>
</protein>
<reference evidence="1 2" key="1">
    <citation type="journal article" date="2022" name="bioRxiv">
        <title>Genomics of Preaxostyla Flagellates Illuminates Evolutionary Transitions and the Path Towards Mitochondrial Loss.</title>
        <authorList>
            <person name="Novak L.V.F."/>
            <person name="Treitli S.C."/>
            <person name="Pyrih J."/>
            <person name="Halakuc P."/>
            <person name="Pipaliya S.V."/>
            <person name="Vacek V."/>
            <person name="Brzon O."/>
            <person name="Soukal P."/>
            <person name="Eme L."/>
            <person name="Dacks J.B."/>
            <person name="Karnkowska A."/>
            <person name="Elias M."/>
            <person name="Hampl V."/>
        </authorList>
    </citation>
    <scope>NUCLEOTIDE SEQUENCE [LARGE SCALE GENOMIC DNA]</scope>
    <source>
        <strain evidence="1">NAU3</strain>
        <tissue evidence="1">Gut</tissue>
    </source>
</reference>
<comment type="caution">
    <text evidence="1">The sequence shown here is derived from an EMBL/GenBank/DDBJ whole genome shotgun (WGS) entry which is preliminary data.</text>
</comment>
<proteinExistence type="predicted"/>
<evidence type="ECO:0000313" key="2">
    <source>
        <dbReference type="Proteomes" id="UP001281761"/>
    </source>
</evidence>
<gene>
    <name evidence="1" type="ORF">BLNAU_23474</name>
</gene>